<dbReference type="AlphaFoldDB" id="A0A1G9AFN0"/>
<gene>
    <name evidence="2" type="ORF">SAMN05216257_102118</name>
</gene>
<evidence type="ECO:0000256" key="1">
    <source>
        <dbReference type="SAM" id="Phobius"/>
    </source>
</evidence>
<accession>A0A1G9AFN0</accession>
<keyword evidence="3" id="KW-1185">Reference proteome</keyword>
<keyword evidence="1" id="KW-0472">Membrane</keyword>
<dbReference type="RefSeq" id="WP_092498642.1">
    <property type="nucleotide sequence ID" value="NZ_FNFV01000002.1"/>
</dbReference>
<feature type="transmembrane region" description="Helical" evidence="1">
    <location>
        <begin position="67"/>
        <end position="86"/>
    </location>
</feature>
<organism evidence="2 3">
    <name type="scientific">Meinhardsimonia xiamenensis</name>
    <dbReference type="NCBI Taxonomy" id="990712"/>
    <lineage>
        <taxon>Bacteria</taxon>
        <taxon>Pseudomonadati</taxon>
        <taxon>Pseudomonadota</taxon>
        <taxon>Alphaproteobacteria</taxon>
        <taxon>Rhodobacterales</taxon>
        <taxon>Paracoccaceae</taxon>
        <taxon>Meinhardsimonia</taxon>
    </lineage>
</organism>
<keyword evidence="1" id="KW-1133">Transmembrane helix</keyword>
<keyword evidence="1" id="KW-0812">Transmembrane</keyword>
<name>A0A1G9AFN0_9RHOB</name>
<reference evidence="3" key="1">
    <citation type="submission" date="2016-10" db="EMBL/GenBank/DDBJ databases">
        <authorList>
            <person name="Varghese N."/>
            <person name="Submissions S."/>
        </authorList>
    </citation>
    <scope>NUCLEOTIDE SEQUENCE [LARGE SCALE GENOMIC DNA]</scope>
    <source>
        <strain evidence="3">CGMCC 1.10789</strain>
    </source>
</reference>
<evidence type="ECO:0000313" key="3">
    <source>
        <dbReference type="Proteomes" id="UP000199328"/>
    </source>
</evidence>
<dbReference type="STRING" id="990712.SAMN05216257_102118"/>
<evidence type="ECO:0000313" key="2">
    <source>
        <dbReference type="EMBL" id="SDK26068.1"/>
    </source>
</evidence>
<dbReference type="EMBL" id="FNFV01000002">
    <property type="protein sequence ID" value="SDK26068.1"/>
    <property type="molecule type" value="Genomic_DNA"/>
</dbReference>
<dbReference type="Proteomes" id="UP000199328">
    <property type="component" value="Unassembled WGS sequence"/>
</dbReference>
<feature type="transmembrane region" description="Helical" evidence="1">
    <location>
        <begin position="98"/>
        <end position="116"/>
    </location>
</feature>
<proteinExistence type="predicted"/>
<sequence>MLIETEDSPWMIPAPPPARRIPRLHVGKRLGRGLGVSSRIAVREMTRGYVIEQPLTIVPVTRHDVRAAWATGAAAAGLAALGWGAVQLALPEAGWSRAGLVGLHAGLVGALAGLLLTMRGTLRVEVDTLTRRIRVCRLCAVGSRVLLDRTFGPVSELVLQRRRNGMMRLCLKAGEGDRAGWQVLAVGEEDVLRGLHRRIARDFLPPEARVAAAVPSPASRRSMAFPLLGPHELRLGGRPSAG</sequence>
<protein>
    <submittedName>
        <fullName evidence="2">Uncharacterized protein</fullName>
    </submittedName>
</protein>